<evidence type="ECO:0000256" key="1">
    <source>
        <dbReference type="SAM" id="Phobius"/>
    </source>
</evidence>
<dbReference type="AlphaFoldDB" id="A0A165P5Y8"/>
<reference evidence="3" key="1">
    <citation type="submission" date="2016-01" db="EMBL/GenBank/DDBJ databases">
        <title>Draft genome of Chromobacterium sp. F49.</title>
        <authorList>
            <person name="Hong K.W."/>
        </authorList>
    </citation>
    <scope>NUCLEOTIDE SEQUENCE [LARGE SCALE GENOMIC DNA]</scope>
    <source>
        <strain evidence="3">P7IIIA</strain>
    </source>
</reference>
<protein>
    <submittedName>
        <fullName evidence="2">Uncharacterized protein</fullName>
    </submittedName>
</protein>
<feature type="transmembrane region" description="Helical" evidence="1">
    <location>
        <begin position="156"/>
        <end position="175"/>
    </location>
</feature>
<feature type="transmembrane region" description="Helical" evidence="1">
    <location>
        <begin position="20"/>
        <end position="37"/>
    </location>
</feature>
<feature type="transmembrane region" description="Helical" evidence="1">
    <location>
        <begin position="283"/>
        <end position="302"/>
    </location>
</feature>
<feature type="transmembrane region" description="Helical" evidence="1">
    <location>
        <begin position="196"/>
        <end position="218"/>
    </location>
</feature>
<keyword evidence="1" id="KW-0472">Membrane</keyword>
<dbReference type="EMBL" id="LRFC01000001">
    <property type="protein sequence ID" value="KZE69093.1"/>
    <property type="molecule type" value="Genomic_DNA"/>
</dbReference>
<sequence>MRQLLKFELYKIFKQRTVYLTFFLLLLFTTGFTYNYTPDWEKDMYREWEGPLTAEKVELAGKQNAKFNERVEERIAKGQEVEDGVFVNEKEQTEGIIYEMIAFIKGSETQLKNRYKEIDQKQDYNTELEKAMIQKVDVSNFAYNKGPAKIIEYTSLYAILLTGCMLLIGLSATYTKEYSSGVDQYILSSSKGRKSLLWSKVLAGFIYTASVVIAWEIFNLTWNGIQYGFSGWSTPIQNIFEYYFSPYSFTMIEYHLIQLSFHLLAALSFTLCIILVSSLSKNALTSFFINGAILGIPFMIVGGMSLPNWIEYLFSFSFFYIMQVEFFFAHFHTFNLFGMPLLYPIAALFWLAGLSLVIVLAAKRIIQQKEATL</sequence>
<comment type="caution">
    <text evidence="2">The sequence shown here is derived from an EMBL/GenBank/DDBJ whole genome shotgun (WGS) entry which is preliminary data.</text>
</comment>
<proteinExistence type="predicted"/>
<accession>A0A165P5Y8</accession>
<gene>
    <name evidence="2" type="ORF">AWM68_02175</name>
</gene>
<dbReference type="OrthoDB" id="2357145at2"/>
<dbReference type="PANTHER" id="PTHR37305">
    <property type="entry name" value="INTEGRAL MEMBRANE PROTEIN-RELATED"/>
    <property type="match status" value="1"/>
</dbReference>
<dbReference type="RefSeq" id="WP_066236440.1">
    <property type="nucleotide sequence ID" value="NZ_LRFC01000001.1"/>
</dbReference>
<keyword evidence="1" id="KW-0812">Transmembrane</keyword>
<name>A0A165P5Y8_9BACL</name>
<feature type="transmembrane region" description="Helical" evidence="1">
    <location>
        <begin position="256"/>
        <end position="277"/>
    </location>
</feature>
<keyword evidence="3" id="KW-1185">Reference proteome</keyword>
<keyword evidence="1" id="KW-1133">Transmembrane helix</keyword>
<feature type="transmembrane region" description="Helical" evidence="1">
    <location>
        <begin position="341"/>
        <end position="362"/>
    </location>
</feature>
<evidence type="ECO:0000313" key="2">
    <source>
        <dbReference type="EMBL" id="KZE69093.1"/>
    </source>
</evidence>
<dbReference type="PANTHER" id="PTHR37305:SF1">
    <property type="entry name" value="MEMBRANE PROTEIN"/>
    <property type="match status" value="1"/>
</dbReference>
<evidence type="ECO:0000313" key="3">
    <source>
        <dbReference type="Proteomes" id="UP000076567"/>
    </source>
</evidence>
<organism evidence="2 3">
    <name type="scientific">Fictibacillus phosphorivorans</name>
    <dbReference type="NCBI Taxonomy" id="1221500"/>
    <lineage>
        <taxon>Bacteria</taxon>
        <taxon>Bacillati</taxon>
        <taxon>Bacillota</taxon>
        <taxon>Bacilli</taxon>
        <taxon>Bacillales</taxon>
        <taxon>Fictibacillaceae</taxon>
        <taxon>Fictibacillus</taxon>
    </lineage>
</organism>
<dbReference type="Proteomes" id="UP000076567">
    <property type="component" value="Unassembled WGS sequence"/>
</dbReference>